<dbReference type="SMART" id="SM00564">
    <property type="entry name" value="PQQ"/>
    <property type="match status" value="4"/>
</dbReference>
<dbReference type="OrthoDB" id="9815737at2"/>
<proteinExistence type="predicted"/>
<name>A0A518B8F4_9BACT</name>
<dbReference type="InterPro" id="IPR015943">
    <property type="entry name" value="WD40/YVTN_repeat-like_dom_sf"/>
</dbReference>
<sequence length="428" mass="47367" precursor="true">MTRRLFLAVAITPLLLGPNLSTQAAEKKEWPNLYGPTHESISPETDLPLRWSVSGPPVVWKSELGSGYSSPVIGEGKLIIYHRVGDEDIVECRDPKTGKERWKFSHPTKYVDQYGYNNGPRSTPIISDGRVVTLNPEGKLHCLDLETGRKIWFRDINDDFDVPQLFFGVGASPLLEGDKLIINAGGKETGAGVVALDAKTGKTLWTATDQGASYATPIAATIHGQRYVFAFTEAGLVALDPADGKVFWSIPFRAKVYESVNASTPVVVDDYVFISASYNTGALCVRVKEDRTFEEVWRDRRAMESHFSNIQAVDGKLYGFSGRHEGSCDFRCVDLKTGDVHWKWPTVLGRGSSVRLGDRFLLWGERGNLVTVPITPTGPVEPVAASRGLMQYPCWTPPTIVDGKLYLRNEKEVICFDLAAKPTLDEKK</sequence>
<organism evidence="3 4">
    <name type="scientific">Kolteria novifilia</name>
    <dbReference type="NCBI Taxonomy" id="2527975"/>
    <lineage>
        <taxon>Bacteria</taxon>
        <taxon>Pseudomonadati</taxon>
        <taxon>Planctomycetota</taxon>
        <taxon>Planctomycetia</taxon>
        <taxon>Kolteriales</taxon>
        <taxon>Kolteriaceae</taxon>
        <taxon>Kolteria</taxon>
    </lineage>
</organism>
<gene>
    <name evidence="3" type="ORF">Pan216_41460</name>
</gene>
<dbReference type="EMBL" id="CP036279">
    <property type="protein sequence ID" value="QDU63268.1"/>
    <property type="molecule type" value="Genomic_DNA"/>
</dbReference>
<accession>A0A518B8F4</accession>
<dbReference type="Pfam" id="PF13360">
    <property type="entry name" value="PQQ_2"/>
    <property type="match status" value="1"/>
</dbReference>
<evidence type="ECO:0000259" key="2">
    <source>
        <dbReference type="Pfam" id="PF13360"/>
    </source>
</evidence>
<keyword evidence="1" id="KW-0732">Signal</keyword>
<dbReference type="PANTHER" id="PTHR34512">
    <property type="entry name" value="CELL SURFACE PROTEIN"/>
    <property type="match status" value="1"/>
</dbReference>
<dbReference type="PANTHER" id="PTHR34512:SF30">
    <property type="entry name" value="OUTER MEMBRANE PROTEIN ASSEMBLY FACTOR BAMB"/>
    <property type="match status" value="1"/>
</dbReference>
<feature type="domain" description="Pyrrolo-quinoline quinone repeat" evidence="2">
    <location>
        <begin position="88"/>
        <end position="343"/>
    </location>
</feature>
<dbReference type="InterPro" id="IPR018391">
    <property type="entry name" value="PQQ_b-propeller_rpt"/>
</dbReference>
<dbReference type="KEGG" id="knv:Pan216_41460"/>
<dbReference type="InterPro" id="IPR002372">
    <property type="entry name" value="PQQ_rpt_dom"/>
</dbReference>
<dbReference type="RefSeq" id="WP_145260610.1">
    <property type="nucleotide sequence ID" value="NZ_CP036279.1"/>
</dbReference>
<dbReference type="Gene3D" id="2.130.10.10">
    <property type="entry name" value="YVTN repeat-like/Quinoprotein amine dehydrogenase"/>
    <property type="match status" value="2"/>
</dbReference>
<dbReference type="AlphaFoldDB" id="A0A518B8F4"/>
<evidence type="ECO:0000256" key="1">
    <source>
        <dbReference type="SAM" id="SignalP"/>
    </source>
</evidence>
<feature type="chain" id="PRO_5021986190" evidence="1">
    <location>
        <begin position="25"/>
        <end position="428"/>
    </location>
</feature>
<dbReference type="Proteomes" id="UP000317093">
    <property type="component" value="Chromosome"/>
</dbReference>
<dbReference type="InterPro" id="IPR011047">
    <property type="entry name" value="Quinoprotein_ADH-like_sf"/>
</dbReference>
<evidence type="ECO:0000313" key="4">
    <source>
        <dbReference type="Proteomes" id="UP000317093"/>
    </source>
</evidence>
<keyword evidence="4" id="KW-1185">Reference proteome</keyword>
<evidence type="ECO:0000313" key="3">
    <source>
        <dbReference type="EMBL" id="QDU63268.1"/>
    </source>
</evidence>
<dbReference type="SUPFAM" id="SSF50998">
    <property type="entry name" value="Quinoprotein alcohol dehydrogenase-like"/>
    <property type="match status" value="1"/>
</dbReference>
<feature type="signal peptide" evidence="1">
    <location>
        <begin position="1"/>
        <end position="24"/>
    </location>
</feature>
<protein>
    <submittedName>
        <fullName evidence="3">Outer membrane biogenesis protein BamB</fullName>
    </submittedName>
</protein>
<reference evidence="3 4" key="1">
    <citation type="submission" date="2019-02" db="EMBL/GenBank/DDBJ databases">
        <title>Deep-cultivation of Planctomycetes and their phenomic and genomic characterization uncovers novel biology.</title>
        <authorList>
            <person name="Wiegand S."/>
            <person name="Jogler M."/>
            <person name="Boedeker C."/>
            <person name="Pinto D."/>
            <person name="Vollmers J."/>
            <person name="Rivas-Marin E."/>
            <person name="Kohn T."/>
            <person name="Peeters S.H."/>
            <person name="Heuer A."/>
            <person name="Rast P."/>
            <person name="Oberbeckmann S."/>
            <person name="Bunk B."/>
            <person name="Jeske O."/>
            <person name="Meyerdierks A."/>
            <person name="Storesund J.E."/>
            <person name="Kallscheuer N."/>
            <person name="Luecker S."/>
            <person name="Lage O.M."/>
            <person name="Pohl T."/>
            <person name="Merkel B.J."/>
            <person name="Hornburger P."/>
            <person name="Mueller R.-W."/>
            <person name="Bruemmer F."/>
            <person name="Labrenz M."/>
            <person name="Spormann A.M."/>
            <person name="Op den Camp H."/>
            <person name="Overmann J."/>
            <person name="Amann R."/>
            <person name="Jetten M.S.M."/>
            <person name="Mascher T."/>
            <person name="Medema M.H."/>
            <person name="Devos D.P."/>
            <person name="Kaster A.-K."/>
            <person name="Ovreas L."/>
            <person name="Rohde M."/>
            <person name="Galperin M.Y."/>
            <person name="Jogler C."/>
        </authorList>
    </citation>
    <scope>NUCLEOTIDE SEQUENCE [LARGE SCALE GENOMIC DNA]</scope>
    <source>
        <strain evidence="3 4">Pan216</strain>
    </source>
</reference>